<sequence>VGVKPRSRRRHSKVSARSIKSNGSDRKYRYTNKSILKRPGSKKRSFETIDECDESNRPFYSNNFNRKQLSCVSQPPCDPQTSCALRAPSICPSPSPRLSPSNSYICPNIPVSEIDQTNLDISQFFERVPGSYDDSCNIQPCQYDPCCPPCSPETECIYNPLPCSTCPTMECSPEPPVCAITPLICEEEPVCELLSEPETIEEKIITVERPRKKIGKQRRITPVYEEPVREKPSEPEIIKDRIVIGIERPRKRIRKQKRILVEQAPSTEEESDNRRSQYKYIYFKPRDGSQRNPVRFGKFVKKSRERVIEYDLTKPREEPVGIPPTVGKESRLTSTTELIKIVQAIGTNTQKISTSERGIDPMPQKLKTPMIIKKSNQFTNTEKVITRNTGTDSIPQPPPPRMRNTATDPLHINQKNMETNTAPQVIKKKDLKDTATSPVPLEHKTKYTNTKNVSKTNAETETDKTLRLITANIGVNPE</sequence>
<feature type="non-terminal residue" evidence="2">
    <location>
        <position position="478"/>
    </location>
</feature>
<dbReference type="EMBL" id="GECZ01005253">
    <property type="protein sequence ID" value="JAS64516.1"/>
    <property type="molecule type" value="Transcribed_RNA"/>
</dbReference>
<protein>
    <submittedName>
        <fullName evidence="2">Uncharacterized protein</fullName>
    </submittedName>
</protein>
<evidence type="ECO:0000313" key="2">
    <source>
        <dbReference type="EMBL" id="JAS64516.1"/>
    </source>
</evidence>
<dbReference type="AlphaFoldDB" id="A0A1B6GQ02"/>
<feature type="region of interest" description="Disordered" evidence="1">
    <location>
        <begin position="1"/>
        <end position="29"/>
    </location>
</feature>
<gene>
    <name evidence="2" type="ORF">g.37890</name>
</gene>
<reference evidence="2" key="1">
    <citation type="submission" date="2015-11" db="EMBL/GenBank/DDBJ databases">
        <title>De novo transcriptome assembly of four potential Pierce s Disease insect vectors from Arizona vineyards.</title>
        <authorList>
            <person name="Tassone E.E."/>
        </authorList>
    </citation>
    <scope>NUCLEOTIDE SEQUENCE</scope>
</reference>
<evidence type="ECO:0000256" key="1">
    <source>
        <dbReference type="SAM" id="MobiDB-lite"/>
    </source>
</evidence>
<feature type="non-terminal residue" evidence="2">
    <location>
        <position position="1"/>
    </location>
</feature>
<name>A0A1B6GQ02_9HEMI</name>
<organism evidence="2">
    <name type="scientific">Cuerna arida</name>
    <dbReference type="NCBI Taxonomy" id="1464854"/>
    <lineage>
        <taxon>Eukaryota</taxon>
        <taxon>Metazoa</taxon>
        <taxon>Ecdysozoa</taxon>
        <taxon>Arthropoda</taxon>
        <taxon>Hexapoda</taxon>
        <taxon>Insecta</taxon>
        <taxon>Pterygota</taxon>
        <taxon>Neoptera</taxon>
        <taxon>Paraneoptera</taxon>
        <taxon>Hemiptera</taxon>
        <taxon>Auchenorrhyncha</taxon>
        <taxon>Membracoidea</taxon>
        <taxon>Cicadellidae</taxon>
        <taxon>Cicadellinae</taxon>
        <taxon>Proconiini</taxon>
        <taxon>Cuerna</taxon>
    </lineage>
</organism>
<feature type="compositionally biased region" description="Basic residues" evidence="1">
    <location>
        <begin position="1"/>
        <end position="14"/>
    </location>
</feature>
<accession>A0A1B6GQ02</accession>
<proteinExistence type="predicted"/>